<dbReference type="GO" id="GO:0005524">
    <property type="term" value="F:ATP binding"/>
    <property type="evidence" value="ECO:0007669"/>
    <property type="project" value="InterPro"/>
</dbReference>
<dbReference type="PROSITE" id="PS50011">
    <property type="entry name" value="PROTEIN_KINASE_DOM"/>
    <property type="match status" value="1"/>
</dbReference>
<feature type="region of interest" description="Disordered" evidence="1">
    <location>
        <begin position="1"/>
        <end position="20"/>
    </location>
</feature>
<dbReference type="OrthoDB" id="4062651at2759"/>
<evidence type="ECO:0000259" key="2">
    <source>
        <dbReference type="PROSITE" id="PS50011"/>
    </source>
</evidence>
<accession>A0A4S8KJ39</accession>
<dbReference type="EMBL" id="ML182204">
    <property type="protein sequence ID" value="THU75403.1"/>
    <property type="molecule type" value="Genomic_DNA"/>
</dbReference>
<protein>
    <recommendedName>
        <fullName evidence="2">Protein kinase domain-containing protein</fullName>
    </recommendedName>
</protein>
<dbReference type="InterPro" id="IPR000719">
    <property type="entry name" value="Prot_kinase_dom"/>
</dbReference>
<dbReference type="Pfam" id="PF00069">
    <property type="entry name" value="Pkinase"/>
    <property type="match status" value="1"/>
</dbReference>
<evidence type="ECO:0000313" key="3">
    <source>
        <dbReference type="EMBL" id="THU75403.1"/>
    </source>
</evidence>
<feature type="non-terminal residue" evidence="3">
    <location>
        <position position="1"/>
    </location>
</feature>
<proteinExistence type="predicted"/>
<dbReference type="SUPFAM" id="SSF56112">
    <property type="entry name" value="Protein kinase-like (PK-like)"/>
    <property type="match status" value="1"/>
</dbReference>
<name>A0A4S8KJ39_DENBC</name>
<feature type="domain" description="Protein kinase" evidence="2">
    <location>
        <begin position="1"/>
        <end position="165"/>
    </location>
</feature>
<evidence type="ECO:0000256" key="1">
    <source>
        <dbReference type="SAM" id="MobiDB-lite"/>
    </source>
</evidence>
<organism evidence="3 4">
    <name type="scientific">Dendrothele bispora (strain CBS 962.96)</name>
    <dbReference type="NCBI Taxonomy" id="1314807"/>
    <lineage>
        <taxon>Eukaryota</taxon>
        <taxon>Fungi</taxon>
        <taxon>Dikarya</taxon>
        <taxon>Basidiomycota</taxon>
        <taxon>Agaricomycotina</taxon>
        <taxon>Agaricomycetes</taxon>
        <taxon>Agaricomycetidae</taxon>
        <taxon>Agaricales</taxon>
        <taxon>Agaricales incertae sedis</taxon>
        <taxon>Dendrothele</taxon>
    </lineage>
</organism>
<gene>
    <name evidence="3" type="ORF">K435DRAFT_627375</name>
</gene>
<sequence length="165" mass="18404">VPRTYYQPIPSPDLTPAPEQLPDNTYVKAHLPLFIADQSDLSSTRLADSLVQEARIYQELAKHPHPNICEYRGVCIQDGLISGICLRRYSKTLQKCVDDGDSLDVESVIQGIDAGLEHLHKLEYVHGDINPSNIMFDAKDFSLPVIIDFDSCYRDGTEITDKGGT</sequence>
<keyword evidence="4" id="KW-1185">Reference proteome</keyword>
<dbReference type="Proteomes" id="UP000297245">
    <property type="component" value="Unassembled WGS sequence"/>
</dbReference>
<evidence type="ECO:0000313" key="4">
    <source>
        <dbReference type="Proteomes" id="UP000297245"/>
    </source>
</evidence>
<dbReference type="Gene3D" id="1.10.510.10">
    <property type="entry name" value="Transferase(Phosphotransferase) domain 1"/>
    <property type="match status" value="1"/>
</dbReference>
<dbReference type="AlphaFoldDB" id="A0A4S8KJ39"/>
<reference evidence="3 4" key="1">
    <citation type="journal article" date="2019" name="Nat. Ecol. Evol.">
        <title>Megaphylogeny resolves global patterns of mushroom evolution.</title>
        <authorList>
            <person name="Varga T."/>
            <person name="Krizsan K."/>
            <person name="Foldi C."/>
            <person name="Dima B."/>
            <person name="Sanchez-Garcia M."/>
            <person name="Sanchez-Ramirez S."/>
            <person name="Szollosi G.J."/>
            <person name="Szarkandi J.G."/>
            <person name="Papp V."/>
            <person name="Albert L."/>
            <person name="Andreopoulos W."/>
            <person name="Angelini C."/>
            <person name="Antonin V."/>
            <person name="Barry K.W."/>
            <person name="Bougher N.L."/>
            <person name="Buchanan P."/>
            <person name="Buyck B."/>
            <person name="Bense V."/>
            <person name="Catcheside P."/>
            <person name="Chovatia M."/>
            <person name="Cooper J."/>
            <person name="Damon W."/>
            <person name="Desjardin D."/>
            <person name="Finy P."/>
            <person name="Geml J."/>
            <person name="Haridas S."/>
            <person name="Hughes K."/>
            <person name="Justo A."/>
            <person name="Karasinski D."/>
            <person name="Kautmanova I."/>
            <person name="Kiss B."/>
            <person name="Kocsube S."/>
            <person name="Kotiranta H."/>
            <person name="LaButti K.M."/>
            <person name="Lechner B.E."/>
            <person name="Liimatainen K."/>
            <person name="Lipzen A."/>
            <person name="Lukacs Z."/>
            <person name="Mihaltcheva S."/>
            <person name="Morgado L.N."/>
            <person name="Niskanen T."/>
            <person name="Noordeloos M.E."/>
            <person name="Ohm R.A."/>
            <person name="Ortiz-Santana B."/>
            <person name="Ovrebo C."/>
            <person name="Racz N."/>
            <person name="Riley R."/>
            <person name="Savchenko A."/>
            <person name="Shiryaev A."/>
            <person name="Soop K."/>
            <person name="Spirin V."/>
            <person name="Szebenyi C."/>
            <person name="Tomsovsky M."/>
            <person name="Tulloss R.E."/>
            <person name="Uehling J."/>
            <person name="Grigoriev I.V."/>
            <person name="Vagvolgyi C."/>
            <person name="Papp T."/>
            <person name="Martin F.M."/>
            <person name="Miettinen O."/>
            <person name="Hibbett D.S."/>
            <person name="Nagy L.G."/>
        </authorList>
    </citation>
    <scope>NUCLEOTIDE SEQUENCE [LARGE SCALE GENOMIC DNA]</scope>
    <source>
        <strain evidence="3 4">CBS 962.96</strain>
    </source>
</reference>
<dbReference type="InterPro" id="IPR011009">
    <property type="entry name" value="Kinase-like_dom_sf"/>
</dbReference>
<dbReference type="GO" id="GO:0004672">
    <property type="term" value="F:protein kinase activity"/>
    <property type="evidence" value="ECO:0007669"/>
    <property type="project" value="InterPro"/>
</dbReference>
<feature type="non-terminal residue" evidence="3">
    <location>
        <position position="165"/>
    </location>
</feature>